<dbReference type="InterPro" id="IPR012907">
    <property type="entry name" value="Peptidase_S11_C"/>
</dbReference>
<accession>A0A9D1KKG5</accession>
<dbReference type="EMBL" id="DVLL01000021">
    <property type="protein sequence ID" value="HIT59225.1"/>
    <property type="molecule type" value="Genomic_DNA"/>
</dbReference>
<evidence type="ECO:0000256" key="4">
    <source>
        <dbReference type="ARBA" id="ARBA00012448"/>
    </source>
</evidence>
<dbReference type="InterPro" id="IPR037167">
    <property type="entry name" value="Peptidase_S11_C_sf"/>
</dbReference>
<dbReference type="Proteomes" id="UP000824136">
    <property type="component" value="Unassembled WGS sequence"/>
</dbReference>
<organism evidence="17 18">
    <name type="scientific">Candidatus Faeciplasma pullistercoris</name>
    <dbReference type="NCBI Taxonomy" id="2840800"/>
    <lineage>
        <taxon>Bacteria</taxon>
        <taxon>Bacillati</taxon>
        <taxon>Bacillota</taxon>
        <taxon>Clostridia</taxon>
        <taxon>Eubacteriales</taxon>
        <taxon>Oscillospiraceae</taxon>
        <taxon>Oscillospiraceae incertae sedis</taxon>
        <taxon>Candidatus Faeciplasma</taxon>
    </lineage>
</organism>
<reference evidence="17" key="1">
    <citation type="submission" date="2020-10" db="EMBL/GenBank/DDBJ databases">
        <authorList>
            <person name="Gilroy R."/>
        </authorList>
    </citation>
    <scope>NUCLEOTIDE SEQUENCE</scope>
    <source>
        <strain evidence="17">CHK33-4379</strain>
    </source>
</reference>
<evidence type="ECO:0000256" key="9">
    <source>
        <dbReference type="ARBA" id="ARBA00022960"/>
    </source>
</evidence>
<dbReference type="SUPFAM" id="SSF69189">
    <property type="entry name" value="Penicillin-binding protein associated domain"/>
    <property type="match status" value="1"/>
</dbReference>
<dbReference type="Pfam" id="PF07943">
    <property type="entry name" value="PBP5_C"/>
    <property type="match status" value="1"/>
</dbReference>
<evidence type="ECO:0000256" key="14">
    <source>
        <dbReference type="RuleBase" id="RU004016"/>
    </source>
</evidence>
<evidence type="ECO:0000256" key="12">
    <source>
        <dbReference type="ARBA" id="ARBA00034000"/>
    </source>
</evidence>
<evidence type="ECO:0000256" key="15">
    <source>
        <dbReference type="SAM" id="SignalP"/>
    </source>
</evidence>
<comment type="catalytic activity">
    <reaction evidence="12">
        <text>Preferential cleavage: (Ac)2-L-Lys-D-Ala-|-D-Ala. Also transpeptidation of peptidyl-alanyl moieties that are N-acyl substituents of D-alanine.</text>
        <dbReference type="EC" id="3.4.16.4"/>
    </reaction>
</comment>
<dbReference type="GO" id="GO:0071555">
    <property type="term" value="P:cell wall organization"/>
    <property type="evidence" value="ECO:0007669"/>
    <property type="project" value="UniProtKB-KW"/>
</dbReference>
<keyword evidence="11" id="KW-0961">Cell wall biogenesis/degradation</keyword>
<evidence type="ECO:0000313" key="18">
    <source>
        <dbReference type="Proteomes" id="UP000824136"/>
    </source>
</evidence>
<dbReference type="PANTHER" id="PTHR21581:SF6">
    <property type="entry name" value="TRAFFICKING PROTEIN PARTICLE COMPLEX SUBUNIT 12"/>
    <property type="match status" value="1"/>
</dbReference>
<keyword evidence="6" id="KW-0645">Protease</keyword>
<evidence type="ECO:0000256" key="2">
    <source>
        <dbReference type="ARBA" id="ARBA00004752"/>
    </source>
</evidence>
<proteinExistence type="inferred from homology"/>
<dbReference type="GO" id="GO:0006508">
    <property type="term" value="P:proteolysis"/>
    <property type="evidence" value="ECO:0007669"/>
    <property type="project" value="UniProtKB-KW"/>
</dbReference>
<comment type="caution">
    <text evidence="17">The sequence shown here is derived from an EMBL/GenBank/DDBJ whole genome shotgun (WGS) entry which is preliminary data.</text>
</comment>
<reference evidence="17" key="2">
    <citation type="journal article" date="2021" name="PeerJ">
        <title>Extensive microbial diversity within the chicken gut microbiome revealed by metagenomics and culture.</title>
        <authorList>
            <person name="Gilroy R."/>
            <person name="Ravi A."/>
            <person name="Getino M."/>
            <person name="Pursley I."/>
            <person name="Horton D.L."/>
            <person name="Alikhan N.F."/>
            <person name="Baker D."/>
            <person name="Gharbi K."/>
            <person name="Hall N."/>
            <person name="Watson M."/>
            <person name="Adriaenssens E.M."/>
            <person name="Foster-Nyarko E."/>
            <person name="Jarju S."/>
            <person name="Secka A."/>
            <person name="Antonio M."/>
            <person name="Oren A."/>
            <person name="Chaudhuri R.R."/>
            <person name="La Ragione R."/>
            <person name="Hildebrand F."/>
            <person name="Pallen M.J."/>
        </authorList>
    </citation>
    <scope>NUCLEOTIDE SEQUENCE</scope>
    <source>
        <strain evidence="17">CHK33-4379</strain>
    </source>
</reference>
<dbReference type="InterPro" id="IPR001967">
    <property type="entry name" value="Peptidase_S11_N"/>
</dbReference>
<keyword evidence="9" id="KW-0133">Cell shape</keyword>
<keyword evidence="10" id="KW-0573">Peptidoglycan synthesis</keyword>
<name>A0A9D1KKG5_9FIRM</name>
<evidence type="ECO:0000313" key="17">
    <source>
        <dbReference type="EMBL" id="HIT59225.1"/>
    </source>
</evidence>
<dbReference type="Gene3D" id="3.40.710.10">
    <property type="entry name" value="DD-peptidase/beta-lactamase superfamily"/>
    <property type="match status" value="1"/>
</dbReference>
<gene>
    <name evidence="17" type="ORF">IAC39_05910</name>
</gene>
<dbReference type="SUPFAM" id="SSF56601">
    <property type="entry name" value="beta-lactamase/transpeptidase-like"/>
    <property type="match status" value="1"/>
</dbReference>
<evidence type="ECO:0000256" key="7">
    <source>
        <dbReference type="ARBA" id="ARBA00022729"/>
    </source>
</evidence>
<feature type="signal peptide" evidence="15">
    <location>
        <begin position="1"/>
        <end position="23"/>
    </location>
</feature>
<comment type="pathway">
    <text evidence="2">Cell wall biogenesis; peptidoglycan biosynthesis.</text>
</comment>
<evidence type="ECO:0000256" key="1">
    <source>
        <dbReference type="ARBA" id="ARBA00003217"/>
    </source>
</evidence>
<dbReference type="GO" id="GO:0008360">
    <property type="term" value="P:regulation of cell shape"/>
    <property type="evidence" value="ECO:0007669"/>
    <property type="project" value="UniProtKB-KW"/>
</dbReference>
<dbReference type="Gene3D" id="2.60.410.10">
    <property type="entry name" value="D-Ala-D-Ala carboxypeptidase, C-terminal domain"/>
    <property type="match status" value="1"/>
</dbReference>
<protein>
    <recommendedName>
        <fullName evidence="4">serine-type D-Ala-D-Ala carboxypeptidase</fullName>
        <ecNumber evidence="4">3.4.16.4</ecNumber>
    </recommendedName>
</protein>
<evidence type="ECO:0000256" key="13">
    <source>
        <dbReference type="PIRSR" id="PIRSR618044-2"/>
    </source>
</evidence>
<dbReference type="EC" id="3.4.16.4" evidence="4"/>
<dbReference type="InterPro" id="IPR018044">
    <property type="entry name" value="Peptidase_S11"/>
</dbReference>
<comment type="similarity">
    <text evidence="3 14">Belongs to the peptidase S11 family.</text>
</comment>
<dbReference type="PRINTS" id="PR00725">
    <property type="entry name" value="DADACBPTASE1"/>
</dbReference>
<sequence>MKKIVCIVLSTLMFILGSEAAFADGEDVPAVSNSVSPSVPYSYVLMEGSTGTLLYSDNGNALFRPFHASKLMTLLLLCEAMDRGELSADSVITVSKNANSQQGAQIWLDTGEQILLDELIMAITVGNANDAAVAIAEAVGGTEENFVSLMNLRAAELGMVSTYYADPTGVGDGSVTTACDTAILASALSKYDFLTEYMTTWMTYVRGGKAELVSTNRLIRSYSGITGMKAYSHEECGNCLVASAKRGDMTMICVIFGEPDEYERFNTAKEKMNIGFSAYTLYQPKRNDIFLEDTAVSKGVDTYVKTDISGLEPFVIRTGREDDIEISTEYFSDITAPLEAGSCVGKVIYTIDDEEIYSADIVSASEVKRINLFYAFLKAVTSIFAG</sequence>
<dbReference type="PANTHER" id="PTHR21581">
    <property type="entry name" value="D-ALANYL-D-ALANINE CARBOXYPEPTIDASE"/>
    <property type="match status" value="1"/>
</dbReference>
<feature type="domain" description="Peptidase S11 D-Ala-D-Ala carboxypeptidase A C-terminal" evidence="16">
    <location>
        <begin position="276"/>
        <end position="369"/>
    </location>
</feature>
<dbReference type="Pfam" id="PF00768">
    <property type="entry name" value="Peptidase_S11"/>
    <property type="match status" value="1"/>
</dbReference>
<evidence type="ECO:0000256" key="11">
    <source>
        <dbReference type="ARBA" id="ARBA00023316"/>
    </source>
</evidence>
<evidence type="ECO:0000256" key="6">
    <source>
        <dbReference type="ARBA" id="ARBA00022670"/>
    </source>
</evidence>
<feature type="binding site" evidence="13">
    <location>
        <position position="229"/>
    </location>
    <ligand>
        <name>substrate</name>
    </ligand>
</feature>
<evidence type="ECO:0000256" key="8">
    <source>
        <dbReference type="ARBA" id="ARBA00022801"/>
    </source>
</evidence>
<keyword evidence="8" id="KW-0378">Hydrolase</keyword>
<evidence type="ECO:0000259" key="16">
    <source>
        <dbReference type="SMART" id="SM00936"/>
    </source>
</evidence>
<evidence type="ECO:0000256" key="5">
    <source>
        <dbReference type="ARBA" id="ARBA00022645"/>
    </source>
</evidence>
<feature type="chain" id="PRO_5039290573" description="serine-type D-Ala-D-Ala carboxypeptidase" evidence="15">
    <location>
        <begin position="24"/>
        <end position="386"/>
    </location>
</feature>
<dbReference type="SMART" id="SM00936">
    <property type="entry name" value="PBP5_C"/>
    <property type="match status" value="1"/>
</dbReference>
<dbReference type="InterPro" id="IPR015956">
    <property type="entry name" value="Peniciliin-bd_prot_C_sf"/>
</dbReference>
<dbReference type="AlphaFoldDB" id="A0A9D1KKG5"/>
<comment type="function">
    <text evidence="1">Removes C-terminal D-alanyl residues from sugar-peptide cell wall precursors.</text>
</comment>
<evidence type="ECO:0000256" key="3">
    <source>
        <dbReference type="ARBA" id="ARBA00007164"/>
    </source>
</evidence>
<keyword evidence="7 15" id="KW-0732">Signal</keyword>
<dbReference type="InterPro" id="IPR012338">
    <property type="entry name" value="Beta-lactam/transpept-like"/>
</dbReference>
<dbReference type="GO" id="GO:0009002">
    <property type="term" value="F:serine-type D-Ala-D-Ala carboxypeptidase activity"/>
    <property type="evidence" value="ECO:0007669"/>
    <property type="project" value="UniProtKB-EC"/>
</dbReference>
<dbReference type="GO" id="GO:0009252">
    <property type="term" value="P:peptidoglycan biosynthetic process"/>
    <property type="evidence" value="ECO:0007669"/>
    <property type="project" value="UniProtKB-KW"/>
</dbReference>
<keyword evidence="5 17" id="KW-0121">Carboxypeptidase</keyword>
<evidence type="ECO:0000256" key="10">
    <source>
        <dbReference type="ARBA" id="ARBA00022984"/>
    </source>
</evidence>